<dbReference type="SMART" id="SM00490">
    <property type="entry name" value="HELICc"/>
    <property type="match status" value="1"/>
</dbReference>
<keyword evidence="1" id="KW-0547">Nucleotide-binding</keyword>
<dbReference type="PROSITE" id="PS51194">
    <property type="entry name" value="HELICASE_CTER"/>
    <property type="match status" value="1"/>
</dbReference>
<dbReference type="Gene3D" id="3.40.50.300">
    <property type="entry name" value="P-loop containing nucleotide triphosphate hydrolases"/>
    <property type="match status" value="1"/>
</dbReference>
<dbReference type="GO" id="GO:0016787">
    <property type="term" value="F:hydrolase activity"/>
    <property type="evidence" value="ECO:0007669"/>
    <property type="project" value="UniProtKB-KW"/>
</dbReference>
<evidence type="ECO:0000313" key="6">
    <source>
        <dbReference type="EMBL" id="KAK9684087.1"/>
    </source>
</evidence>
<dbReference type="SUPFAM" id="SSF52540">
    <property type="entry name" value="P-loop containing nucleoside triphosphate hydrolases"/>
    <property type="match status" value="2"/>
</dbReference>
<feature type="domain" description="Helicase ATP-binding" evidence="4">
    <location>
        <begin position="73"/>
        <end position="329"/>
    </location>
</feature>
<dbReference type="GO" id="GO:0005634">
    <property type="term" value="C:nucleus"/>
    <property type="evidence" value="ECO:0007669"/>
    <property type="project" value="TreeGrafter"/>
</dbReference>
<dbReference type="Gene3D" id="3.40.50.10810">
    <property type="entry name" value="Tandem AAA-ATPase domain"/>
    <property type="match status" value="2"/>
</dbReference>
<dbReference type="InterPro" id="IPR000330">
    <property type="entry name" value="SNF2_N"/>
</dbReference>
<dbReference type="CDD" id="cd18008">
    <property type="entry name" value="DEXDc_SHPRH-like"/>
    <property type="match status" value="1"/>
</dbReference>
<evidence type="ECO:0000256" key="3">
    <source>
        <dbReference type="ARBA" id="ARBA00022840"/>
    </source>
</evidence>
<organism evidence="6 7">
    <name type="scientific">Saponaria officinalis</name>
    <name type="common">Common soapwort</name>
    <name type="synonym">Lychnis saponaria</name>
    <dbReference type="NCBI Taxonomy" id="3572"/>
    <lineage>
        <taxon>Eukaryota</taxon>
        <taxon>Viridiplantae</taxon>
        <taxon>Streptophyta</taxon>
        <taxon>Embryophyta</taxon>
        <taxon>Tracheophyta</taxon>
        <taxon>Spermatophyta</taxon>
        <taxon>Magnoliopsida</taxon>
        <taxon>eudicotyledons</taxon>
        <taxon>Gunneridae</taxon>
        <taxon>Pentapetalae</taxon>
        <taxon>Caryophyllales</taxon>
        <taxon>Caryophyllaceae</taxon>
        <taxon>Caryophylleae</taxon>
        <taxon>Saponaria</taxon>
    </lineage>
</organism>
<dbReference type="InterPro" id="IPR038718">
    <property type="entry name" value="SNF2-like_sf"/>
</dbReference>
<dbReference type="Proteomes" id="UP001443914">
    <property type="component" value="Unassembled WGS sequence"/>
</dbReference>
<keyword evidence="3" id="KW-0067">ATP-binding</keyword>
<dbReference type="PROSITE" id="PS51192">
    <property type="entry name" value="HELICASE_ATP_BIND_1"/>
    <property type="match status" value="1"/>
</dbReference>
<name>A0AAW1I6B7_SAPOF</name>
<gene>
    <name evidence="6" type="ORF">RND81_10G185400</name>
</gene>
<dbReference type="SMART" id="SM00487">
    <property type="entry name" value="DEXDc"/>
    <property type="match status" value="1"/>
</dbReference>
<dbReference type="GO" id="GO:0008094">
    <property type="term" value="F:ATP-dependent activity, acting on DNA"/>
    <property type="evidence" value="ECO:0007669"/>
    <property type="project" value="TreeGrafter"/>
</dbReference>
<sequence length="718" mass="82700">MKKGGMKKHGRDRPVLMWHVWEEDHSRWIDNYMSKEPKLDQENELKSETHGQPSELCTRLYRFQREWLSWALKQEESAIRGGILADEMGMGKTVQTIALVLAKREIRQAITGDDRSVSESSSSSMLPQLTCTLVVCPTSALHQWEREIQQHTRQGTTKVLCYQGPRRVKDSIQFHEFDFVITTYSTVETDYRGFLPLKQRCTQCGRDFNERQMVQHLNFRCWRFQLETEKQSKRGRKGNKSLSGKNNSKMGIEEEDLENFEIEHRKSALHCVKWERIVLDEAHCIKDSRRNTAQAIFALESSYKWSLSGTPVLNRVGEIYSLIRFLQIVPYSYYFCKECDCRVLNYSSSVECQNCNHKASRHFCWWFKNVATPLGKHRDEEAQRAMILVKHKILPSILLRRTKSGRASDLALPPRIISVRRDTLDVTEESLYRSLSERSRAYYNIFLENGTFAAVYKSITRLRQAVNHPYLALHSRTNSVSDEITTEIDSGDSSICLDPVGDLVSGTGSQRTKSKVEGFKSSSILNRIQLDVLPTSTKIEALREEVRFMIERDGSAKGIVFSQFIDFLNLIMYSLQKSGVTCVLVEGSMAVNAREDSIRRFNEDPVCRIFLISLQSGGVALDLTVASHVFMMDPWWNAAIEQQAMDRIHRIGQYKPIRIVRFVIEGTIEERLLELQERKQLLFEGTVGGSADTIAKMTKEDLMFLLDDSRIALNYSEL</sequence>
<keyword evidence="7" id="KW-1185">Reference proteome</keyword>
<evidence type="ECO:0000256" key="1">
    <source>
        <dbReference type="ARBA" id="ARBA00022741"/>
    </source>
</evidence>
<comment type="caution">
    <text evidence="6">The sequence shown here is derived from an EMBL/GenBank/DDBJ whole genome shotgun (WGS) entry which is preliminary data.</text>
</comment>
<protein>
    <submittedName>
        <fullName evidence="6">Uncharacterized protein</fullName>
    </submittedName>
</protein>
<dbReference type="GO" id="GO:0006289">
    <property type="term" value="P:nucleotide-excision repair"/>
    <property type="evidence" value="ECO:0007669"/>
    <property type="project" value="TreeGrafter"/>
</dbReference>
<keyword evidence="2" id="KW-0378">Hydrolase</keyword>
<evidence type="ECO:0000259" key="5">
    <source>
        <dbReference type="PROSITE" id="PS51194"/>
    </source>
</evidence>
<dbReference type="EMBL" id="JBDFQZ010000010">
    <property type="protein sequence ID" value="KAK9684087.1"/>
    <property type="molecule type" value="Genomic_DNA"/>
</dbReference>
<dbReference type="InterPro" id="IPR049730">
    <property type="entry name" value="SNF2/RAD54-like_C"/>
</dbReference>
<dbReference type="InterPro" id="IPR027417">
    <property type="entry name" value="P-loop_NTPase"/>
</dbReference>
<reference evidence="6" key="1">
    <citation type="submission" date="2024-03" db="EMBL/GenBank/DDBJ databases">
        <title>WGS assembly of Saponaria officinalis var. Norfolk2.</title>
        <authorList>
            <person name="Jenkins J."/>
            <person name="Shu S."/>
            <person name="Grimwood J."/>
            <person name="Barry K."/>
            <person name="Goodstein D."/>
            <person name="Schmutz J."/>
            <person name="Leebens-Mack J."/>
            <person name="Osbourn A."/>
        </authorList>
    </citation>
    <scope>NUCLEOTIDE SEQUENCE [LARGE SCALE GENOMIC DNA]</scope>
    <source>
        <strain evidence="6">JIC</strain>
    </source>
</reference>
<dbReference type="Pfam" id="PF00176">
    <property type="entry name" value="SNF2-rel_dom"/>
    <property type="match status" value="1"/>
</dbReference>
<dbReference type="InterPro" id="IPR014001">
    <property type="entry name" value="Helicase_ATP-bd"/>
</dbReference>
<evidence type="ECO:0000259" key="4">
    <source>
        <dbReference type="PROSITE" id="PS51192"/>
    </source>
</evidence>
<feature type="domain" description="Helicase C-terminal" evidence="5">
    <location>
        <begin position="534"/>
        <end position="702"/>
    </location>
</feature>
<dbReference type="PANTHER" id="PTHR45626">
    <property type="entry name" value="TRANSCRIPTION TERMINATION FACTOR 2-RELATED"/>
    <property type="match status" value="1"/>
</dbReference>
<dbReference type="CDD" id="cd18793">
    <property type="entry name" value="SF2_C_SNF"/>
    <property type="match status" value="1"/>
</dbReference>
<evidence type="ECO:0000313" key="7">
    <source>
        <dbReference type="Proteomes" id="UP001443914"/>
    </source>
</evidence>
<proteinExistence type="predicted"/>
<dbReference type="InterPro" id="IPR001650">
    <property type="entry name" value="Helicase_C-like"/>
</dbReference>
<dbReference type="AlphaFoldDB" id="A0AAW1I6B7"/>
<dbReference type="InterPro" id="IPR050628">
    <property type="entry name" value="SNF2_RAD54_helicase_TF"/>
</dbReference>
<dbReference type="PANTHER" id="PTHR45626:SF12">
    <property type="entry name" value="DNA REPAIR PROTEIN RAD16"/>
    <property type="match status" value="1"/>
</dbReference>
<accession>A0AAW1I6B7</accession>
<dbReference type="Pfam" id="PF00271">
    <property type="entry name" value="Helicase_C"/>
    <property type="match status" value="1"/>
</dbReference>
<evidence type="ECO:0000256" key="2">
    <source>
        <dbReference type="ARBA" id="ARBA00022801"/>
    </source>
</evidence>
<dbReference type="GO" id="GO:0005524">
    <property type="term" value="F:ATP binding"/>
    <property type="evidence" value="ECO:0007669"/>
    <property type="project" value="UniProtKB-KW"/>
</dbReference>